<reference evidence="3" key="1">
    <citation type="journal article" date="2019" name="Int. J. Syst. Evol. Microbiol.">
        <title>The Global Catalogue of Microorganisms (GCM) 10K type strain sequencing project: providing services to taxonomists for standard genome sequencing and annotation.</title>
        <authorList>
            <consortium name="The Broad Institute Genomics Platform"/>
            <consortium name="The Broad Institute Genome Sequencing Center for Infectious Disease"/>
            <person name="Wu L."/>
            <person name="Ma J."/>
        </authorList>
    </citation>
    <scope>NUCLEOTIDE SEQUENCE [LARGE SCALE GENOMIC DNA]</scope>
    <source>
        <strain evidence="3">JCM 18542</strain>
    </source>
</reference>
<protein>
    <submittedName>
        <fullName evidence="2">Uncharacterized protein</fullName>
    </submittedName>
</protein>
<name>A0ABP9D1D3_9ACTN</name>
<keyword evidence="3" id="KW-1185">Reference proteome</keyword>
<dbReference type="EMBL" id="BAABKQ010000001">
    <property type="protein sequence ID" value="GAA4823636.1"/>
    <property type="molecule type" value="Genomic_DNA"/>
</dbReference>
<dbReference type="Proteomes" id="UP001500839">
    <property type="component" value="Unassembled WGS sequence"/>
</dbReference>
<evidence type="ECO:0000313" key="2">
    <source>
        <dbReference type="EMBL" id="GAA4823636.1"/>
    </source>
</evidence>
<sequence length="123" mass="13449">MVAEVLRAQDRRRGHPGQYRASTGPLPHRPGALERGQRRRGAQVHAGQDPPVLLRQEPPGDGPGRQRLGAPERRVVDVHAPSMADRPPAPARPASRYLGKCRILWRAVRAVDNRSGDVGAPTK</sequence>
<gene>
    <name evidence="2" type="ORF">GCM10023353_35540</name>
</gene>
<feature type="region of interest" description="Disordered" evidence="1">
    <location>
        <begin position="1"/>
        <end position="73"/>
    </location>
</feature>
<organism evidence="2 3">
    <name type="scientific">Tomitella cavernea</name>
    <dbReference type="NCBI Taxonomy" id="1387982"/>
    <lineage>
        <taxon>Bacteria</taxon>
        <taxon>Bacillati</taxon>
        <taxon>Actinomycetota</taxon>
        <taxon>Actinomycetes</taxon>
        <taxon>Mycobacteriales</taxon>
        <taxon>Tomitella</taxon>
    </lineage>
</organism>
<proteinExistence type="predicted"/>
<evidence type="ECO:0000256" key="1">
    <source>
        <dbReference type="SAM" id="MobiDB-lite"/>
    </source>
</evidence>
<accession>A0ABP9D1D3</accession>
<evidence type="ECO:0000313" key="3">
    <source>
        <dbReference type="Proteomes" id="UP001500839"/>
    </source>
</evidence>
<comment type="caution">
    <text evidence="2">The sequence shown here is derived from an EMBL/GenBank/DDBJ whole genome shotgun (WGS) entry which is preliminary data.</text>
</comment>